<dbReference type="PANTHER" id="PTHR15651">
    <property type="entry name" value="ARMADILLO REPEAT-CONTAINING PROTEIN 8"/>
    <property type="match status" value="1"/>
</dbReference>
<dbReference type="EMBL" id="QEAN01000021">
    <property type="protein sequence ID" value="TPX53146.1"/>
    <property type="molecule type" value="Genomic_DNA"/>
</dbReference>
<dbReference type="InterPro" id="IPR038739">
    <property type="entry name" value="ARMC8/Vid28"/>
</dbReference>
<name>A0A507DNQ3_9FUNG</name>
<dbReference type="PANTHER" id="PTHR15651:SF7">
    <property type="entry name" value="ARMADILLO REPEAT-CONTAINING PROTEIN 8"/>
    <property type="match status" value="1"/>
</dbReference>
<dbReference type="GO" id="GO:0005634">
    <property type="term" value="C:nucleus"/>
    <property type="evidence" value="ECO:0007669"/>
    <property type="project" value="UniProtKB-SubCell"/>
</dbReference>
<comment type="caution">
    <text evidence="7">The sequence shown here is derived from an EMBL/GenBank/DDBJ whole genome shotgun (WGS) entry which is preliminary data.</text>
</comment>
<organism evidence="7 8">
    <name type="scientific">Synchytrium endobioticum</name>
    <dbReference type="NCBI Taxonomy" id="286115"/>
    <lineage>
        <taxon>Eukaryota</taxon>
        <taxon>Fungi</taxon>
        <taxon>Fungi incertae sedis</taxon>
        <taxon>Chytridiomycota</taxon>
        <taxon>Chytridiomycota incertae sedis</taxon>
        <taxon>Chytridiomycetes</taxon>
        <taxon>Synchytriales</taxon>
        <taxon>Synchytriaceae</taxon>
        <taxon>Synchytrium</taxon>
    </lineage>
</organism>
<dbReference type="Pfam" id="PF00514">
    <property type="entry name" value="Arm"/>
    <property type="match status" value="1"/>
</dbReference>
<protein>
    <submittedName>
        <fullName evidence="7">Uncharacterized protein</fullName>
    </submittedName>
</protein>
<keyword evidence="4" id="KW-0677">Repeat</keyword>
<evidence type="ECO:0000256" key="3">
    <source>
        <dbReference type="ARBA" id="ARBA00022490"/>
    </source>
</evidence>
<dbReference type="GO" id="GO:0034657">
    <property type="term" value="C:GID complex"/>
    <property type="evidence" value="ECO:0007669"/>
    <property type="project" value="TreeGrafter"/>
</dbReference>
<evidence type="ECO:0000256" key="1">
    <source>
        <dbReference type="ARBA" id="ARBA00004123"/>
    </source>
</evidence>
<feature type="region of interest" description="Disordered" evidence="6">
    <location>
        <begin position="366"/>
        <end position="394"/>
    </location>
</feature>
<keyword evidence="5" id="KW-0539">Nucleus</keyword>
<gene>
    <name evidence="7" type="ORF">SeMB42_g00937</name>
</gene>
<keyword evidence="3" id="KW-0963">Cytoplasm</keyword>
<sequence>MVTLEPRMSPAEMVDQLNGSSNPLLALRRIKNAIVGARNKKNLFLSLGILPRLVEFLSAAHYSTEIKTETAILLASFSNGNTLPVVDDEMLAALLHMLSSSDARSVDASTRALKSIFDSPSVSRDIVFKTNCIPHLVSHLSNVDLPEAHIHHLSIKTHIVQTVASVIARVATTTQAQVLLAHAGVIPKLVNLLDVACTLKTQEAAIDALGCLCRDNAMLAKDIVTCATSSGELPVAAALRLLRVKRPTTRLMAAACLTNFVKTDALPPQNQEDVILVVLPTLIDLFREPKPTVSLHISSSNGTSVPDTNSHNTLTTASSEWALVQERAPLIFASLVSESEKLQKAAMEGDAILKLGSVILGSDKKDVEPLSSSTKSKSSKRSGSRSAGVRRSSSGANIAAKDYISSGDRMCKSQHVDRVREAALVAVAAACSLMEECRRQVIDAKLLPAIVLYLRNPNVGIRAAACQCTHSLSRSVKTLRTSLVDADFSPMKTTLIENGGVERLVEMVWTTDVAIQLNAIWALKNLLYKADSSIKKRVMQGLTWDGLDRLVWHQEIGVQEQALNLMRNLASDRELDIDELFSGFGRDKLLLLMEAKLIPQNHDEILTQALTLLRNLAGGVGSERHKASIMSSDAILRSVLRLMVHPKRDIRGQAIWVVLNLTWRDDTGSVQRVAQLAMLGFDEALRNAMNDSDIEVRETAKKAMALFTSDASSVNNPTAENAAASSPFGSMIEHLGVDGAGRGW</sequence>
<evidence type="ECO:0000313" key="7">
    <source>
        <dbReference type="EMBL" id="TPX53146.1"/>
    </source>
</evidence>
<accession>A0A507DNQ3</accession>
<feature type="compositionally biased region" description="Low complexity" evidence="6">
    <location>
        <begin position="384"/>
        <end position="394"/>
    </location>
</feature>
<dbReference type="Gene3D" id="1.25.10.10">
    <property type="entry name" value="Leucine-rich Repeat Variant"/>
    <property type="match status" value="3"/>
</dbReference>
<evidence type="ECO:0000256" key="5">
    <source>
        <dbReference type="ARBA" id="ARBA00023242"/>
    </source>
</evidence>
<evidence type="ECO:0000256" key="2">
    <source>
        <dbReference type="ARBA" id="ARBA00004496"/>
    </source>
</evidence>
<evidence type="ECO:0000256" key="4">
    <source>
        <dbReference type="ARBA" id="ARBA00022737"/>
    </source>
</evidence>
<keyword evidence="8" id="KW-1185">Reference proteome</keyword>
<dbReference type="InterPro" id="IPR016024">
    <property type="entry name" value="ARM-type_fold"/>
</dbReference>
<dbReference type="Proteomes" id="UP000317494">
    <property type="component" value="Unassembled WGS sequence"/>
</dbReference>
<proteinExistence type="predicted"/>
<dbReference type="STRING" id="286115.A0A507DNQ3"/>
<dbReference type="InterPro" id="IPR000225">
    <property type="entry name" value="Armadillo"/>
</dbReference>
<dbReference type="SMART" id="SM00185">
    <property type="entry name" value="ARM"/>
    <property type="match status" value="7"/>
</dbReference>
<dbReference type="AlphaFoldDB" id="A0A507DNQ3"/>
<evidence type="ECO:0000256" key="6">
    <source>
        <dbReference type="SAM" id="MobiDB-lite"/>
    </source>
</evidence>
<dbReference type="GO" id="GO:0005737">
    <property type="term" value="C:cytoplasm"/>
    <property type="evidence" value="ECO:0007669"/>
    <property type="project" value="UniProtKB-SubCell"/>
</dbReference>
<dbReference type="SUPFAM" id="SSF48371">
    <property type="entry name" value="ARM repeat"/>
    <property type="match status" value="1"/>
</dbReference>
<dbReference type="VEuPathDB" id="FungiDB:SeMB42_g00937"/>
<evidence type="ECO:0000313" key="8">
    <source>
        <dbReference type="Proteomes" id="UP000317494"/>
    </source>
</evidence>
<dbReference type="GO" id="GO:0043161">
    <property type="term" value="P:proteasome-mediated ubiquitin-dependent protein catabolic process"/>
    <property type="evidence" value="ECO:0007669"/>
    <property type="project" value="TreeGrafter"/>
</dbReference>
<comment type="subcellular location">
    <subcellularLocation>
        <location evidence="2">Cytoplasm</location>
    </subcellularLocation>
    <subcellularLocation>
        <location evidence="1">Nucleus</location>
    </subcellularLocation>
</comment>
<reference evidence="7 8" key="1">
    <citation type="journal article" date="2019" name="Sci. Rep.">
        <title>Comparative genomics of chytrid fungi reveal insights into the obligate biotrophic and pathogenic lifestyle of Synchytrium endobioticum.</title>
        <authorList>
            <person name="van de Vossenberg B.T.L.H."/>
            <person name="Warris S."/>
            <person name="Nguyen H.D.T."/>
            <person name="van Gent-Pelzer M.P.E."/>
            <person name="Joly D.L."/>
            <person name="van de Geest H.C."/>
            <person name="Bonants P.J.M."/>
            <person name="Smith D.S."/>
            <person name="Levesque C.A."/>
            <person name="van der Lee T.A.J."/>
        </authorList>
    </citation>
    <scope>NUCLEOTIDE SEQUENCE [LARGE SCALE GENOMIC DNA]</scope>
    <source>
        <strain evidence="7 8">MB42</strain>
    </source>
</reference>
<dbReference type="InterPro" id="IPR011989">
    <property type="entry name" value="ARM-like"/>
</dbReference>